<name>A0A6N9VK78_STRMI</name>
<reference evidence="1 2" key="1">
    <citation type="submission" date="2020-01" db="EMBL/GenBank/DDBJ databases">
        <title>Insect and environment-associated Actinomycetes.</title>
        <authorList>
            <person name="Currrie C."/>
            <person name="Chevrette M."/>
            <person name="Carlson C."/>
            <person name="Stubbendieck R."/>
            <person name="Wendt-Pienkowski E."/>
        </authorList>
    </citation>
    <scope>NUCLEOTIDE SEQUENCE [LARGE SCALE GENOMIC DNA]</scope>
    <source>
        <strain evidence="1 2">SID14438</strain>
    </source>
</reference>
<feature type="non-terminal residue" evidence="1">
    <location>
        <position position="60"/>
    </location>
</feature>
<gene>
    <name evidence="1" type="ORF">G3I39_40330</name>
</gene>
<protein>
    <submittedName>
        <fullName evidence="1">Iron ABC transporter permease</fullName>
    </submittedName>
</protein>
<evidence type="ECO:0000313" key="1">
    <source>
        <dbReference type="EMBL" id="NEB73270.1"/>
    </source>
</evidence>
<accession>A0A6N9VK78</accession>
<dbReference type="Proteomes" id="UP000471648">
    <property type="component" value="Unassembled WGS sequence"/>
</dbReference>
<comment type="caution">
    <text evidence="1">The sequence shown here is derived from an EMBL/GenBank/DDBJ whole genome shotgun (WGS) entry which is preliminary data.</text>
</comment>
<dbReference type="EMBL" id="JAAGME010001688">
    <property type="protein sequence ID" value="NEB73270.1"/>
    <property type="molecule type" value="Genomic_DNA"/>
</dbReference>
<organism evidence="1 2">
    <name type="scientific">Streptomyces microflavus</name>
    <name type="common">Streptomyces lipmanii</name>
    <dbReference type="NCBI Taxonomy" id="1919"/>
    <lineage>
        <taxon>Bacteria</taxon>
        <taxon>Bacillati</taxon>
        <taxon>Actinomycetota</taxon>
        <taxon>Actinomycetes</taxon>
        <taxon>Kitasatosporales</taxon>
        <taxon>Streptomycetaceae</taxon>
        <taxon>Streptomyces</taxon>
    </lineage>
</organism>
<sequence>MAGKKPAARARYAAGLTAGLVLLALAVAGGLAVGAQPVPPAEVLAALFDPDAPHASLVRE</sequence>
<evidence type="ECO:0000313" key="2">
    <source>
        <dbReference type="Proteomes" id="UP000471648"/>
    </source>
</evidence>
<dbReference type="AlphaFoldDB" id="A0A6N9VK78"/>
<proteinExistence type="predicted"/>